<evidence type="ECO:0000256" key="1">
    <source>
        <dbReference type="SAM" id="Phobius"/>
    </source>
</evidence>
<dbReference type="RefSeq" id="WP_162332943.1">
    <property type="nucleotide sequence ID" value="NZ_CP048113.1"/>
</dbReference>
<dbReference type="Proteomes" id="UP000476411">
    <property type="component" value="Chromosome"/>
</dbReference>
<evidence type="ECO:0000313" key="3">
    <source>
        <dbReference type="Proteomes" id="UP000476411"/>
    </source>
</evidence>
<dbReference type="KEGG" id="chih:GWR21_17200"/>
<organism evidence="2 3">
    <name type="scientific">Chitinophaga agri</name>
    <dbReference type="NCBI Taxonomy" id="2703787"/>
    <lineage>
        <taxon>Bacteria</taxon>
        <taxon>Pseudomonadati</taxon>
        <taxon>Bacteroidota</taxon>
        <taxon>Chitinophagia</taxon>
        <taxon>Chitinophagales</taxon>
        <taxon>Chitinophagaceae</taxon>
        <taxon>Chitinophaga</taxon>
    </lineage>
</organism>
<protein>
    <submittedName>
        <fullName evidence="2">Uncharacterized protein</fullName>
    </submittedName>
</protein>
<keyword evidence="1" id="KW-0812">Transmembrane</keyword>
<feature type="transmembrane region" description="Helical" evidence="1">
    <location>
        <begin position="30"/>
        <end position="54"/>
    </location>
</feature>
<gene>
    <name evidence="2" type="ORF">GWR21_17200</name>
</gene>
<reference evidence="2 3" key="1">
    <citation type="submission" date="2020-01" db="EMBL/GenBank/DDBJ databases">
        <title>Complete genome sequence of Chitinophaga sp. H33E-04 isolated from quinoa roots.</title>
        <authorList>
            <person name="Weon H.-Y."/>
            <person name="Lee S.A."/>
        </authorList>
    </citation>
    <scope>NUCLEOTIDE SEQUENCE [LARGE SCALE GENOMIC DNA]</scope>
    <source>
        <strain evidence="2 3">H33E-04</strain>
    </source>
</reference>
<proteinExistence type="predicted"/>
<dbReference type="EMBL" id="CP048113">
    <property type="protein sequence ID" value="QHS61271.1"/>
    <property type="molecule type" value="Genomic_DNA"/>
</dbReference>
<keyword evidence="1" id="KW-1133">Transmembrane helix</keyword>
<sequence>MVACYVISFSFVSTFLLTNRKQMKGKILKFSAIGLIVFALVSNVYSSVFTYYGIKTNHLDNSVMAVTLASSTSGSSSGGSTDVTGTTGVFDAPKYTTVKCGTVYFSGSQSNTGAATVSYTTNNAGGVTVTVSFSSNGGYTGSVGPHDATMVQCIGPDHVIWCSSVGAVDACK</sequence>
<dbReference type="AlphaFoldDB" id="A0A6B9ZID6"/>
<keyword evidence="3" id="KW-1185">Reference proteome</keyword>
<accession>A0A6B9ZID6</accession>
<name>A0A6B9ZID6_9BACT</name>
<evidence type="ECO:0000313" key="2">
    <source>
        <dbReference type="EMBL" id="QHS61271.1"/>
    </source>
</evidence>
<keyword evidence="1" id="KW-0472">Membrane</keyword>